<evidence type="ECO:0000259" key="1">
    <source>
        <dbReference type="Pfam" id="PF00144"/>
    </source>
</evidence>
<protein>
    <submittedName>
        <fullName evidence="2">CubicO group peptidase (Beta-lactamase class C family)</fullName>
    </submittedName>
</protein>
<evidence type="ECO:0000313" key="2">
    <source>
        <dbReference type="EMBL" id="PJJ73493.1"/>
    </source>
</evidence>
<dbReference type="Pfam" id="PF00144">
    <property type="entry name" value="Beta-lactamase"/>
    <property type="match status" value="1"/>
</dbReference>
<keyword evidence="3" id="KW-1185">Reference proteome</keyword>
<dbReference type="Proteomes" id="UP000228758">
    <property type="component" value="Unassembled WGS sequence"/>
</dbReference>
<dbReference type="AlphaFoldDB" id="A0A2M9CNL6"/>
<organism evidence="2 3">
    <name type="scientific">Diaminobutyricimonas aerilata</name>
    <dbReference type="NCBI Taxonomy" id="1162967"/>
    <lineage>
        <taxon>Bacteria</taxon>
        <taxon>Bacillati</taxon>
        <taxon>Actinomycetota</taxon>
        <taxon>Actinomycetes</taxon>
        <taxon>Micrococcales</taxon>
        <taxon>Microbacteriaceae</taxon>
        <taxon>Diaminobutyricimonas</taxon>
    </lineage>
</organism>
<dbReference type="InterPro" id="IPR050789">
    <property type="entry name" value="Diverse_Enzym_Activities"/>
</dbReference>
<reference evidence="2 3" key="1">
    <citation type="submission" date="2017-11" db="EMBL/GenBank/DDBJ databases">
        <title>Genomic Encyclopedia of Archaeal and Bacterial Type Strains, Phase II (KMG-II): From Individual Species to Whole Genera.</title>
        <authorList>
            <person name="Goeker M."/>
        </authorList>
    </citation>
    <scope>NUCLEOTIDE SEQUENCE [LARGE SCALE GENOMIC DNA]</scope>
    <source>
        <strain evidence="2 3">DSM 27393</strain>
    </source>
</reference>
<comment type="caution">
    <text evidence="2">The sequence shown here is derived from an EMBL/GenBank/DDBJ whole genome shotgun (WGS) entry which is preliminary data.</text>
</comment>
<dbReference type="Gene3D" id="3.40.710.10">
    <property type="entry name" value="DD-peptidase/beta-lactamase superfamily"/>
    <property type="match status" value="1"/>
</dbReference>
<evidence type="ECO:0000313" key="3">
    <source>
        <dbReference type="Proteomes" id="UP000228758"/>
    </source>
</evidence>
<dbReference type="SUPFAM" id="SSF56601">
    <property type="entry name" value="beta-lactamase/transpeptidase-like"/>
    <property type="match status" value="1"/>
</dbReference>
<accession>A0A2M9CNL6</accession>
<dbReference type="InterPro" id="IPR001466">
    <property type="entry name" value="Beta-lactam-related"/>
</dbReference>
<gene>
    <name evidence="2" type="ORF">CLV46_3085</name>
</gene>
<feature type="domain" description="Beta-lactamase-related" evidence="1">
    <location>
        <begin position="35"/>
        <end position="295"/>
    </location>
</feature>
<dbReference type="PANTHER" id="PTHR43283">
    <property type="entry name" value="BETA-LACTAMASE-RELATED"/>
    <property type="match status" value="1"/>
</dbReference>
<dbReference type="EMBL" id="PGFF01000001">
    <property type="protein sequence ID" value="PJJ73493.1"/>
    <property type="molecule type" value="Genomic_DNA"/>
</dbReference>
<proteinExistence type="predicted"/>
<sequence length="468" mass="50381">MSVLPTSTPERQGIPSAAVAALLDELSTVTPAVHSIVIVRHGHVVTRAGWAPYRPDRPHAMYSVSKSFTATAIGMLVDDGLLDLDARVLDLFADSAPEHPASNLRQVTVRHLLTMSIGSEEPMMRGLDEHPERAWMQTFLASPFTEEPGAVFQYNSGATFALSAIVQKVTGQRTLDFLRPRLLDPLSITDADWQQSPEGIDVGGWGLSIDADAMARFGELYLRGGVWQGERLLSQEWVDQATSTQISTAHWDKIDSQQGYGFQFWRARHGYRADGAYGQVVVVLPEQDAVVAITAGVADTQRMFDAIWAHLLPAFDTTAEPVELPVLSLPRPDGAPVTDRLVRVRLESNSLGVTEVTVADEGLVVDGVPVPGASDGWVDAELPLPAPLAARLHMGISDDGRGEPHPVGVAAAWTSPATLEVRMWWTAGPFGSTLTIDTTAGTARVAYSFTDGNLTPATVTATVEEPPA</sequence>
<dbReference type="RefSeq" id="WP_170028604.1">
    <property type="nucleotide sequence ID" value="NZ_PGFF01000001.1"/>
</dbReference>
<dbReference type="InterPro" id="IPR012338">
    <property type="entry name" value="Beta-lactam/transpept-like"/>
</dbReference>
<dbReference type="PANTHER" id="PTHR43283:SF7">
    <property type="entry name" value="BETA-LACTAMASE-RELATED DOMAIN-CONTAINING PROTEIN"/>
    <property type="match status" value="1"/>
</dbReference>
<name>A0A2M9CNL6_9MICO</name>